<dbReference type="OrthoDB" id="9789562at2"/>
<proteinExistence type="predicted"/>
<dbReference type="GO" id="GO:0006302">
    <property type="term" value="P:double-strand break repair"/>
    <property type="evidence" value="ECO:0007669"/>
    <property type="project" value="TreeGrafter"/>
</dbReference>
<dbReference type="Pfam" id="PF13166">
    <property type="entry name" value="AAA_13"/>
    <property type="match status" value="1"/>
</dbReference>
<keyword evidence="2" id="KW-0067">ATP-binding</keyword>
<organism evidence="2 3">
    <name type="scientific">Oceanobacillus picturae</name>
    <dbReference type="NCBI Taxonomy" id="171693"/>
    <lineage>
        <taxon>Bacteria</taxon>
        <taxon>Bacillati</taxon>
        <taxon>Bacillota</taxon>
        <taxon>Bacilli</taxon>
        <taxon>Bacillales</taxon>
        <taxon>Bacillaceae</taxon>
        <taxon>Oceanobacillus</taxon>
    </lineage>
</organism>
<dbReference type="GO" id="GO:0005524">
    <property type="term" value="F:ATP binding"/>
    <property type="evidence" value="ECO:0007669"/>
    <property type="project" value="UniProtKB-KW"/>
</dbReference>
<comment type="caution">
    <text evidence="2">The sequence shown here is derived from an EMBL/GenBank/DDBJ whole genome shotgun (WGS) entry which is preliminary data.</text>
</comment>
<dbReference type="PANTHER" id="PTHR32182:SF22">
    <property type="entry name" value="ATP-DEPENDENT ENDONUCLEASE, OLD FAMILY-RELATED"/>
    <property type="match status" value="1"/>
</dbReference>
<dbReference type="InterPro" id="IPR027417">
    <property type="entry name" value="P-loop_NTPase"/>
</dbReference>
<keyword evidence="2" id="KW-0547">Nucleotide-binding</keyword>
<accession>A0A0U9H6X7</accession>
<evidence type="ECO:0000259" key="1">
    <source>
        <dbReference type="Pfam" id="PF13166"/>
    </source>
</evidence>
<dbReference type="Gene3D" id="3.40.50.300">
    <property type="entry name" value="P-loop containing nucleotide triphosphate hydrolases"/>
    <property type="match status" value="2"/>
</dbReference>
<reference evidence="2 3" key="2">
    <citation type="journal article" date="2016" name="Genome Announc.">
        <title>Draft Genome Sequence of Oceanobacillus picturae Heshi-B3, Isolated from Fermented Rice Bran in a Traditional Japanese Seafood Dish.</title>
        <authorList>
            <person name="Akuzawa S."/>
            <person name="Nagaoka J."/>
            <person name="Kanekatsu M."/>
            <person name="Kanesaki Y."/>
            <person name="Suzuki T."/>
        </authorList>
    </citation>
    <scope>NUCLEOTIDE SEQUENCE [LARGE SCALE GENOMIC DNA]</scope>
    <source>
        <strain evidence="2 3">Heshi-B3</strain>
    </source>
</reference>
<evidence type="ECO:0000313" key="2">
    <source>
        <dbReference type="EMBL" id="GAQ18435.1"/>
    </source>
</evidence>
<dbReference type="InterPro" id="IPR026866">
    <property type="entry name" value="CR006_AAA"/>
</dbReference>
<dbReference type="RefSeq" id="WP_058950433.1">
    <property type="nucleotide sequence ID" value="NZ_BBXV01000027.1"/>
</dbReference>
<dbReference type="GO" id="GO:0000731">
    <property type="term" value="P:DNA synthesis involved in DNA repair"/>
    <property type="evidence" value="ECO:0007669"/>
    <property type="project" value="TreeGrafter"/>
</dbReference>
<dbReference type="SUPFAM" id="SSF52540">
    <property type="entry name" value="P-loop containing nucleoside triphosphate hydrolases"/>
    <property type="match status" value="1"/>
</dbReference>
<sequence>MEDIIKDLEDWLSKRPLWIQYATNRLLQGNIKEKDVEDFVSICKTEIEDVDKKTVDTLKYEKGKIRSGEENIALTIEGLSNIQGINALSPRNPLKLNENLNIIYGQNGSGKSSYVRLFKHLCGSKNSGSLYGNVYKEDTEQNCNIKYNINGEKVDINWSPHQGSLEDLNHIEIYDADDAYTYVNDENEVTYEPFVLRLISGLIELCNQVSTKISQEIEGHVSVLPLIPKSYDKTEYADWYKKISHNVSLEEVAAICEWDNELEEELIELVKRMSEKNPMDKAKVLRKTIVGIDRINDTINKMLCELSDEKCEMILTAKKTAESKRKAAEEDAKKVFNNAPINTIDNESWRLLWEQARQFSESFVYESVPYPNVDEESLCVLCQQPLDDDAKSRLVSFEAYVQGNLEIEAKDAEDKLKIMIDNLPDIPEIESFKLMLDSAGIYEEEVRTNLISLMDAINVRKEDIQNFKDNKNIKQLPVYDFKSYLKAEKSKLEKQAQSYEEDSDGESRSILKNKKISLEAKKWLNEHKDNIVEEIHRLNNRHSLNEAKKLTRTQGLSTKKSNISERLITEAYVRRFDQELGLLGASYINIELVKTRTHRGQVLHEIKLSNPKRSVKATEILSEGEQRIVSFAAFLADISGKQVNSPLILDDPISSLDQEYEEAVVARLVNLSLTKQIIVFTHRISLLSLLEDVAKTTGVNTNIIGVRHEDWGSGELGGTPMFAKKPDSALNVIYNERLPKAKKILEETGREEYDLIAKGICSDFRIILENTIETYLLSDIVRRFRRSITTMGKINKLYKIEQSDCEMFDKFMTKYSRYEHSQSIEAPVPVPSPQELNTDIEEIMGWTKEFKKR</sequence>
<name>A0A0U9H6X7_9BACI</name>
<evidence type="ECO:0000313" key="3">
    <source>
        <dbReference type="Proteomes" id="UP000052946"/>
    </source>
</evidence>
<feature type="domain" description="Protein CR006 P-loop" evidence="1">
    <location>
        <begin position="326"/>
        <end position="695"/>
    </location>
</feature>
<dbReference type="EMBL" id="BBXV01000027">
    <property type="protein sequence ID" value="GAQ18435.1"/>
    <property type="molecule type" value="Genomic_DNA"/>
</dbReference>
<dbReference type="Proteomes" id="UP000052946">
    <property type="component" value="Unassembled WGS sequence"/>
</dbReference>
<protein>
    <submittedName>
        <fullName evidence="2">Hemin importer ATP-binding subunit</fullName>
    </submittedName>
</protein>
<dbReference type="AlphaFoldDB" id="A0A0U9H6X7"/>
<gene>
    <name evidence="2" type="ORF">OPHB3_2375</name>
</gene>
<reference evidence="3" key="1">
    <citation type="submission" date="2015-07" db="EMBL/GenBank/DDBJ databases">
        <title>Draft Genome Sequence of Oceanobacillus picturae Heshi-B3 that Was Isolated from Fermented Rice Bran with Aging Salted Mackerel, Which Was Named Heshiko as Traditional Fermented Seafood in Japan.</title>
        <authorList>
            <person name="Akuzawa S."/>
            <person name="Nakagawa J."/>
            <person name="Kanekatsu T."/>
            <person name="Kanesaki Y."/>
            <person name="Suzuki T."/>
        </authorList>
    </citation>
    <scope>NUCLEOTIDE SEQUENCE [LARGE SCALE GENOMIC DNA]</scope>
    <source>
        <strain evidence="3">Heshi-B3</strain>
    </source>
</reference>
<dbReference type="PANTHER" id="PTHR32182">
    <property type="entry name" value="DNA REPLICATION AND REPAIR PROTEIN RECF"/>
    <property type="match status" value="1"/>
</dbReference>